<comment type="subcellular location">
    <subcellularLocation>
        <location evidence="1">Nucleus</location>
    </subcellularLocation>
</comment>
<evidence type="ECO:0000256" key="1">
    <source>
        <dbReference type="ARBA" id="ARBA00004123"/>
    </source>
</evidence>
<sequence length="459" mass="52802">MEDLEENTTVFSTLRSFNNFISQRAEEAFGLAAPGSSQRSLQMQYQQRVQLEEQAGQIHSKSQAPHTHKTASRKGNREEYGDPKQEATGKGEKAEANETISMLKGKIPELQWKLMNQKMQITSQESQKQELMDQLDVQHKKGQEVSQRIQALQALMTENEQKVKDLEQKLSLQEEQDAAIVKNMKAELARLPKIEPERQQLKEENAYFREMKGNNGLLKEEVDDLQKKLDRYEKVQADLVALELEKEKLQGKLTSWEKLDQSTGLNIKTPDDLSRQMVVLQQRELVLKEQNSAAFQGFMALCRLTFTLQPTTYATDKLKVAFIIRNLGGVALEWATTLLKGNSPLLTCYADFITELSFLFDDPHRVKDAETIMLAIKQGKGSLVEYITQFQQLALELQWPDAVLKVMFRKGLAEDIKDQLAFTELPETWEKLASLTLRIEERLRERRRERRQEPRAFGA</sequence>
<feature type="coiled-coil region" evidence="7">
    <location>
        <begin position="114"/>
        <end position="176"/>
    </location>
</feature>
<dbReference type="GO" id="GO:0000776">
    <property type="term" value="C:kinetochore"/>
    <property type="evidence" value="ECO:0007669"/>
    <property type="project" value="TreeGrafter"/>
</dbReference>
<dbReference type="GO" id="GO:0051301">
    <property type="term" value="P:cell division"/>
    <property type="evidence" value="ECO:0007669"/>
    <property type="project" value="UniProtKB-KW"/>
</dbReference>
<dbReference type="Pfam" id="PF03732">
    <property type="entry name" value="Retrotrans_gag"/>
    <property type="match status" value="1"/>
</dbReference>
<evidence type="ECO:0000256" key="4">
    <source>
        <dbReference type="ARBA" id="ARBA00022776"/>
    </source>
</evidence>
<reference evidence="10" key="2">
    <citation type="submission" date="2025-09" db="UniProtKB">
        <authorList>
            <consortium name="Ensembl"/>
        </authorList>
    </citation>
    <scope>IDENTIFICATION</scope>
</reference>
<reference evidence="10" key="1">
    <citation type="submission" date="2025-08" db="UniProtKB">
        <authorList>
            <consortium name="Ensembl"/>
        </authorList>
    </citation>
    <scope>IDENTIFICATION</scope>
</reference>
<dbReference type="GeneTree" id="ENSGT00390000001316"/>
<feature type="compositionally biased region" description="Basic and acidic residues" evidence="8">
    <location>
        <begin position="75"/>
        <end position="96"/>
    </location>
</feature>
<keyword evidence="5" id="KW-0539">Nucleus</keyword>
<evidence type="ECO:0000256" key="5">
    <source>
        <dbReference type="ARBA" id="ARBA00023242"/>
    </source>
</evidence>
<evidence type="ECO:0000256" key="7">
    <source>
        <dbReference type="SAM" id="Coils"/>
    </source>
</evidence>
<comment type="similarity">
    <text evidence="2">Belongs to the MAD1 family.</text>
</comment>
<keyword evidence="3" id="KW-0132">Cell division</keyword>
<dbReference type="GO" id="GO:0007094">
    <property type="term" value="P:mitotic spindle assembly checkpoint signaling"/>
    <property type="evidence" value="ECO:0007669"/>
    <property type="project" value="InterPro"/>
</dbReference>
<feature type="domain" description="Retrotransposon gag" evidence="9">
    <location>
        <begin position="324"/>
        <end position="413"/>
    </location>
</feature>
<proteinExistence type="inferred from homology"/>
<evidence type="ECO:0000256" key="8">
    <source>
        <dbReference type="SAM" id="MobiDB-lite"/>
    </source>
</evidence>
<evidence type="ECO:0000313" key="10">
    <source>
        <dbReference type="Ensembl" id="ENSSPUP00000019607.1"/>
    </source>
</evidence>
<protein>
    <recommendedName>
        <fullName evidence="9">Retrotransposon gag domain-containing protein</fullName>
    </recommendedName>
</protein>
<dbReference type="InterPro" id="IPR008672">
    <property type="entry name" value="Mad1"/>
</dbReference>
<dbReference type="GO" id="GO:0072686">
    <property type="term" value="C:mitotic spindle"/>
    <property type="evidence" value="ECO:0007669"/>
    <property type="project" value="TreeGrafter"/>
</dbReference>
<evidence type="ECO:0000259" key="9">
    <source>
        <dbReference type="Pfam" id="PF03732"/>
    </source>
</evidence>
<evidence type="ECO:0000313" key="11">
    <source>
        <dbReference type="Proteomes" id="UP000694392"/>
    </source>
</evidence>
<accession>A0A8D0HE74</accession>
<dbReference type="Pfam" id="PF05557">
    <property type="entry name" value="MAD"/>
    <property type="match status" value="1"/>
</dbReference>
<keyword evidence="4" id="KW-0498">Mitosis</keyword>
<dbReference type="GO" id="GO:0005635">
    <property type="term" value="C:nuclear envelope"/>
    <property type="evidence" value="ECO:0007669"/>
    <property type="project" value="TreeGrafter"/>
</dbReference>
<feature type="compositionally biased region" description="Polar residues" evidence="8">
    <location>
        <begin position="35"/>
        <end position="49"/>
    </location>
</feature>
<dbReference type="GO" id="GO:0051315">
    <property type="term" value="P:attachment of mitotic spindle microtubules to kinetochore"/>
    <property type="evidence" value="ECO:0007669"/>
    <property type="project" value="TreeGrafter"/>
</dbReference>
<feature type="coiled-coil region" evidence="7">
    <location>
        <begin position="208"/>
        <end position="259"/>
    </location>
</feature>
<name>A0A8D0HE74_SPHPU</name>
<dbReference type="PANTHER" id="PTHR23168:SF0">
    <property type="entry name" value="MITOTIC SPINDLE ASSEMBLY CHECKPOINT PROTEIN MAD1"/>
    <property type="match status" value="1"/>
</dbReference>
<keyword evidence="6" id="KW-0131">Cell cycle</keyword>
<evidence type="ECO:0000256" key="2">
    <source>
        <dbReference type="ARBA" id="ARBA00008029"/>
    </source>
</evidence>
<dbReference type="Proteomes" id="UP000694392">
    <property type="component" value="Unplaced"/>
</dbReference>
<feature type="region of interest" description="Disordered" evidence="8">
    <location>
        <begin position="31"/>
        <end position="97"/>
    </location>
</feature>
<organism evidence="10 11">
    <name type="scientific">Sphenodon punctatus</name>
    <name type="common">Tuatara</name>
    <name type="synonym">Hatteria punctata</name>
    <dbReference type="NCBI Taxonomy" id="8508"/>
    <lineage>
        <taxon>Eukaryota</taxon>
        <taxon>Metazoa</taxon>
        <taxon>Chordata</taxon>
        <taxon>Craniata</taxon>
        <taxon>Vertebrata</taxon>
        <taxon>Euteleostomi</taxon>
        <taxon>Lepidosauria</taxon>
        <taxon>Sphenodontia</taxon>
        <taxon>Sphenodontidae</taxon>
        <taxon>Sphenodon</taxon>
    </lineage>
</organism>
<keyword evidence="7" id="KW-0175">Coiled coil</keyword>
<evidence type="ECO:0000256" key="6">
    <source>
        <dbReference type="ARBA" id="ARBA00023306"/>
    </source>
</evidence>
<keyword evidence="11" id="KW-1185">Reference proteome</keyword>
<dbReference type="AlphaFoldDB" id="A0A8D0HE74"/>
<dbReference type="Ensembl" id="ENSSPUT00000020887.1">
    <property type="protein sequence ID" value="ENSSPUP00000019607.1"/>
    <property type="gene ID" value="ENSSPUG00000015106.1"/>
</dbReference>
<evidence type="ECO:0000256" key="3">
    <source>
        <dbReference type="ARBA" id="ARBA00022618"/>
    </source>
</evidence>
<dbReference type="PANTHER" id="PTHR23168">
    <property type="entry name" value="MITOTIC SPINDLE ASSEMBLY CHECKPOINT PROTEIN MAD1 MITOTIC ARREST DEFICIENT-LIKE PROTEIN 1"/>
    <property type="match status" value="1"/>
</dbReference>
<dbReference type="InterPro" id="IPR005162">
    <property type="entry name" value="Retrotrans_gag_dom"/>
</dbReference>